<dbReference type="GO" id="GO:0016020">
    <property type="term" value="C:membrane"/>
    <property type="evidence" value="ECO:0007669"/>
    <property type="project" value="UniProtKB-SubCell"/>
</dbReference>
<feature type="transmembrane region" description="Helical" evidence="5">
    <location>
        <begin position="120"/>
        <end position="137"/>
    </location>
</feature>
<dbReference type="Pfam" id="PF07291">
    <property type="entry name" value="MauE"/>
    <property type="match status" value="1"/>
</dbReference>
<accession>A0A366HSL1</accession>
<evidence type="ECO:0000256" key="1">
    <source>
        <dbReference type="ARBA" id="ARBA00004141"/>
    </source>
</evidence>
<organism evidence="7 8">
    <name type="scientific">Roseimicrobium gellanilyticum</name>
    <dbReference type="NCBI Taxonomy" id="748857"/>
    <lineage>
        <taxon>Bacteria</taxon>
        <taxon>Pseudomonadati</taxon>
        <taxon>Verrucomicrobiota</taxon>
        <taxon>Verrucomicrobiia</taxon>
        <taxon>Verrucomicrobiales</taxon>
        <taxon>Verrucomicrobiaceae</taxon>
        <taxon>Roseimicrobium</taxon>
    </lineage>
</organism>
<gene>
    <name evidence="7" type="ORF">DES53_10269</name>
</gene>
<comment type="caution">
    <text evidence="7">The sequence shown here is derived from an EMBL/GenBank/DDBJ whole genome shotgun (WGS) entry which is preliminary data.</text>
</comment>
<dbReference type="InterPro" id="IPR009908">
    <property type="entry name" value="Methylamine_util_MauE"/>
</dbReference>
<evidence type="ECO:0000313" key="8">
    <source>
        <dbReference type="Proteomes" id="UP000253426"/>
    </source>
</evidence>
<evidence type="ECO:0000256" key="4">
    <source>
        <dbReference type="ARBA" id="ARBA00023136"/>
    </source>
</evidence>
<protein>
    <submittedName>
        <fullName evidence="7">Methylamine utilization protein MauE</fullName>
    </submittedName>
</protein>
<keyword evidence="4 5" id="KW-0472">Membrane</keyword>
<feature type="transmembrane region" description="Helical" evidence="5">
    <location>
        <begin position="50"/>
        <end position="73"/>
    </location>
</feature>
<keyword evidence="3 5" id="KW-1133">Transmembrane helix</keyword>
<dbReference type="AlphaFoldDB" id="A0A366HSL1"/>
<feature type="transmembrane region" description="Helical" evidence="5">
    <location>
        <begin position="12"/>
        <end position="30"/>
    </location>
</feature>
<feature type="domain" description="Methylamine utilisation protein MauE" evidence="6">
    <location>
        <begin position="7"/>
        <end position="136"/>
    </location>
</feature>
<reference evidence="7 8" key="1">
    <citation type="submission" date="2018-06" db="EMBL/GenBank/DDBJ databases">
        <title>Genomic Encyclopedia of Type Strains, Phase IV (KMG-IV): sequencing the most valuable type-strain genomes for metagenomic binning, comparative biology and taxonomic classification.</title>
        <authorList>
            <person name="Goeker M."/>
        </authorList>
    </citation>
    <scope>NUCLEOTIDE SEQUENCE [LARGE SCALE GENOMIC DNA]</scope>
    <source>
        <strain evidence="7 8">DSM 25532</strain>
    </source>
</reference>
<dbReference type="Proteomes" id="UP000253426">
    <property type="component" value="Unassembled WGS sequence"/>
</dbReference>
<dbReference type="UniPathway" id="UPA00895"/>
<evidence type="ECO:0000259" key="6">
    <source>
        <dbReference type="Pfam" id="PF07291"/>
    </source>
</evidence>
<evidence type="ECO:0000256" key="5">
    <source>
        <dbReference type="SAM" id="Phobius"/>
    </source>
</evidence>
<comment type="subcellular location">
    <subcellularLocation>
        <location evidence="1">Membrane</location>
        <topology evidence="1">Multi-pass membrane protein</topology>
    </subcellularLocation>
</comment>
<keyword evidence="8" id="KW-1185">Reference proteome</keyword>
<feature type="transmembrane region" description="Helical" evidence="5">
    <location>
        <begin position="80"/>
        <end position="100"/>
    </location>
</feature>
<evidence type="ECO:0000313" key="7">
    <source>
        <dbReference type="EMBL" id="RBP45687.1"/>
    </source>
</evidence>
<evidence type="ECO:0000256" key="3">
    <source>
        <dbReference type="ARBA" id="ARBA00022989"/>
    </source>
</evidence>
<name>A0A366HSL1_9BACT</name>
<proteinExistence type="predicted"/>
<dbReference type="GO" id="GO:0030416">
    <property type="term" value="P:methylamine metabolic process"/>
    <property type="evidence" value="ECO:0007669"/>
    <property type="project" value="InterPro"/>
</dbReference>
<evidence type="ECO:0000256" key="2">
    <source>
        <dbReference type="ARBA" id="ARBA00022692"/>
    </source>
</evidence>
<dbReference type="EMBL" id="QNRR01000002">
    <property type="protein sequence ID" value="RBP45687.1"/>
    <property type="molecule type" value="Genomic_DNA"/>
</dbReference>
<keyword evidence="2 5" id="KW-0812">Transmembrane</keyword>
<sequence>MKQGAAMRWVREVLAWIFGGVFIWSGWVKVQDPAQFLVNIRSFHLLPDPFAAWLALLLPWLEIFAGLCVLTGWLRRGGLLILNAALVVFAIALISAWARGLDVECGCFGGGKGTTTIVEALVRDAVLLAVGAWLMLARRK</sequence>